<keyword evidence="9 11" id="KW-0472">Membrane</keyword>
<keyword evidence="6" id="KW-0408">Iron</keyword>
<protein>
    <submittedName>
        <fullName evidence="15">TonB-dependent receptor</fullName>
    </submittedName>
</protein>
<dbReference type="GO" id="GO:0009279">
    <property type="term" value="C:cell outer membrane"/>
    <property type="evidence" value="ECO:0007669"/>
    <property type="project" value="UniProtKB-SubCell"/>
</dbReference>
<dbReference type="PANTHER" id="PTHR32552">
    <property type="entry name" value="FERRICHROME IRON RECEPTOR-RELATED"/>
    <property type="match status" value="1"/>
</dbReference>
<dbReference type="RefSeq" id="WP_172443443.1">
    <property type="nucleotide sequence ID" value="NZ_CP053708.1"/>
</dbReference>
<evidence type="ECO:0000256" key="7">
    <source>
        <dbReference type="ARBA" id="ARBA00023065"/>
    </source>
</evidence>
<dbReference type="InterPro" id="IPR012910">
    <property type="entry name" value="Plug_dom"/>
</dbReference>
<keyword evidence="8 12" id="KW-0798">TonB box</keyword>
<evidence type="ECO:0000313" key="16">
    <source>
        <dbReference type="Proteomes" id="UP000500767"/>
    </source>
</evidence>
<dbReference type="KEGG" id="lck:HN018_03560"/>
<dbReference type="PANTHER" id="PTHR32552:SF81">
    <property type="entry name" value="TONB-DEPENDENT OUTER MEMBRANE RECEPTOR"/>
    <property type="match status" value="1"/>
</dbReference>
<dbReference type="Proteomes" id="UP000500767">
    <property type="component" value="Chromosome"/>
</dbReference>
<evidence type="ECO:0000256" key="10">
    <source>
        <dbReference type="ARBA" id="ARBA00023237"/>
    </source>
</evidence>
<dbReference type="PROSITE" id="PS52016">
    <property type="entry name" value="TONB_DEPENDENT_REC_3"/>
    <property type="match status" value="1"/>
</dbReference>
<evidence type="ECO:0000256" key="9">
    <source>
        <dbReference type="ARBA" id="ARBA00023136"/>
    </source>
</evidence>
<keyword evidence="16" id="KW-1185">Reference proteome</keyword>
<keyword evidence="7" id="KW-0406">Ion transport</keyword>
<feature type="domain" description="TonB-dependent receptor-like beta-barrel" evidence="13">
    <location>
        <begin position="371"/>
        <end position="798"/>
    </location>
</feature>
<evidence type="ECO:0000256" key="4">
    <source>
        <dbReference type="ARBA" id="ARBA00022496"/>
    </source>
</evidence>
<dbReference type="Pfam" id="PF07715">
    <property type="entry name" value="Plug"/>
    <property type="match status" value="1"/>
</dbReference>
<sequence>MPPTFEALSLKRKQKAGVVAQDATGGDVAGLSKKLGVFGPIMLLSIPASGIASAQTAAPTARAQASQPIAGVPPTGATAPANIKAHAAQPSQLEEVVVTANKRRQNSRKIAGSIGVITGKQLIDHHVESYEDITRVLPGVSFAAHNGPGQDNISIRGVSSTVGNPTVGIYIDEVPIITQNGYEGAAQPRILDLDRLEVLRGPQGTLYGASSEGGTIRFITNQPNLEKYGAVINSDVSGTVHGGANSDQQLTVNLPVIKDKFALRISGELLNNSGWIDNQSLDGNLTKSGTNYERTGVVRVTGLIQLAPDFSLTPSLYYQNLFTGDSPNFFEGLGTYRQNKQVREWIKDEIYIPSLTIRKGIGNFADLTSITSYFQRNVDRQADGTAFNSTALSQFYLDPAYPEHQAQNDSTLGNSPSPVLFLDRFKTVTQEVRLASKANQRLRWVLGFFYSDQKWTHDDYETIPGYSQAFQNIYGFNVNESVLGSPANPGLWNNNVVWQVYDHNEISQYAGFGQIDYDLTPRLHLSAGERYVYAHETFSETGGGFFDLGGAGTMGSPYRQSASFSAPTPKFSATFDLSPHTSVYSTIAKGFRLGGATTPNTNVSCVAGLDQLGFKSAPSTYGSDQLWSYEAGLKSLLLHNTLSVNVAGYYINWSHIQETITIPICGGAFNYNVGDAEAYGGEVETRYRPPAIPGLTIGVNAGAEHATITSTINAQTAAVGQNVLFTPTWSASAIVDYYHDLSPSVTGFIKGDYDWVGPSNGSFTVTDPNYHDPAYGVLNASMGVDFRGWEASLYAQNLLDNKIIIQHPIINSVPQSYTLRPATIGIHLTKRF</sequence>
<dbReference type="SUPFAM" id="SSF56935">
    <property type="entry name" value="Porins"/>
    <property type="match status" value="1"/>
</dbReference>
<dbReference type="InterPro" id="IPR039426">
    <property type="entry name" value="TonB-dep_rcpt-like"/>
</dbReference>
<keyword evidence="4" id="KW-0410">Iron transport</keyword>
<gene>
    <name evidence="15" type="ORF">HN018_03560</name>
</gene>
<keyword evidence="5 11" id="KW-0812">Transmembrane</keyword>
<dbReference type="InterPro" id="IPR036942">
    <property type="entry name" value="Beta-barrel_TonB_sf"/>
</dbReference>
<dbReference type="AlphaFoldDB" id="A0A6M8HLN0"/>
<keyword evidence="10 11" id="KW-0998">Cell outer membrane</keyword>
<dbReference type="Pfam" id="PF00593">
    <property type="entry name" value="TonB_dep_Rec_b-barrel"/>
    <property type="match status" value="1"/>
</dbReference>
<evidence type="ECO:0000256" key="3">
    <source>
        <dbReference type="ARBA" id="ARBA00022452"/>
    </source>
</evidence>
<keyword evidence="3 11" id="KW-1134">Transmembrane beta strand</keyword>
<evidence type="ECO:0000256" key="11">
    <source>
        <dbReference type="PROSITE-ProRule" id="PRU01360"/>
    </source>
</evidence>
<reference evidence="15 16" key="1">
    <citation type="journal article" date="2014" name="World J. Microbiol. Biotechnol.">
        <title>Biodiversity and physiological characteristics of Antarctic and Arctic lichens-associated bacteria.</title>
        <authorList>
            <person name="Lee Y.M."/>
            <person name="Kim E.H."/>
            <person name="Lee H.K."/>
            <person name="Hong S.G."/>
        </authorList>
    </citation>
    <scope>NUCLEOTIDE SEQUENCE [LARGE SCALE GENOMIC DNA]</scope>
    <source>
        <strain evidence="15 16">PAMC 26569</strain>
    </source>
</reference>
<evidence type="ECO:0000256" key="2">
    <source>
        <dbReference type="ARBA" id="ARBA00022448"/>
    </source>
</evidence>
<comment type="similarity">
    <text evidence="11 12">Belongs to the TonB-dependent receptor family.</text>
</comment>
<evidence type="ECO:0000256" key="5">
    <source>
        <dbReference type="ARBA" id="ARBA00022692"/>
    </source>
</evidence>
<dbReference type="EMBL" id="CP053708">
    <property type="protein sequence ID" value="QKE89236.1"/>
    <property type="molecule type" value="Genomic_DNA"/>
</dbReference>
<evidence type="ECO:0000313" key="15">
    <source>
        <dbReference type="EMBL" id="QKE89236.1"/>
    </source>
</evidence>
<evidence type="ECO:0000256" key="12">
    <source>
        <dbReference type="RuleBase" id="RU003357"/>
    </source>
</evidence>
<evidence type="ECO:0000256" key="6">
    <source>
        <dbReference type="ARBA" id="ARBA00023004"/>
    </source>
</evidence>
<dbReference type="Gene3D" id="2.40.170.20">
    <property type="entry name" value="TonB-dependent receptor, beta-barrel domain"/>
    <property type="match status" value="1"/>
</dbReference>
<evidence type="ECO:0000256" key="1">
    <source>
        <dbReference type="ARBA" id="ARBA00004571"/>
    </source>
</evidence>
<accession>A0A6M8HLN0</accession>
<keyword evidence="15" id="KW-0675">Receptor</keyword>
<dbReference type="InterPro" id="IPR000531">
    <property type="entry name" value="Beta-barrel_TonB"/>
</dbReference>
<evidence type="ECO:0000259" key="14">
    <source>
        <dbReference type="Pfam" id="PF07715"/>
    </source>
</evidence>
<organism evidence="15 16">
    <name type="scientific">Lichenicola cladoniae</name>
    <dbReference type="NCBI Taxonomy" id="1484109"/>
    <lineage>
        <taxon>Bacteria</taxon>
        <taxon>Pseudomonadati</taxon>
        <taxon>Pseudomonadota</taxon>
        <taxon>Alphaproteobacteria</taxon>
        <taxon>Acetobacterales</taxon>
        <taxon>Acetobacteraceae</taxon>
        <taxon>Lichenicola</taxon>
    </lineage>
</organism>
<evidence type="ECO:0000256" key="8">
    <source>
        <dbReference type="ARBA" id="ARBA00023077"/>
    </source>
</evidence>
<feature type="domain" description="TonB-dependent receptor plug" evidence="14">
    <location>
        <begin position="108"/>
        <end position="215"/>
    </location>
</feature>
<dbReference type="GO" id="GO:0006826">
    <property type="term" value="P:iron ion transport"/>
    <property type="evidence" value="ECO:0007669"/>
    <property type="project" value="UniProtKB-KW"/>
</dbReference>
<comment type="subcellular location">
    <subcellularLocation>
        <location evidence="1 11">Cell outer membrane</location>
        <topology evidence="1 11">Multi-pass membrane protein</topology>
    </subcellularLocation>
</comment>
<proteinExistence type="inferred from homology"/>
<keyword evidence="2 11" id="KW-0813">Transport</keyword>
<name>A0A6M8HLN0_9PROT</name>
<evidence type="ECO:0000259" key="13">
    <source>
        <dbReference type="Pfam" id="PF00593"/>
    </source>
</evidence>